<dbReference type="SUPFAM" id="SSF56784">
    <property type="entry name" value="HAD-like"/>
    <property type="match status" value="1"/>
</dbReference>
<sequence>MVPRIRHVLFDFDQVLARYRHERRIAHLADTAGCAHERVREVLFTSGLEAAYDSGLLDTATYLARLGDGIGAPVDEAHWIASRMAGSDAARDVLVHVEGLAPEITLGILTNNGGLMADAIPRILGPGCRRFEGRILCSGALQLRKPDPAVFRRALDRLGWQAGDTLFVDDSFANVQAARTLGIHADTVKDGRSLRRVLKRHGLA</sequence>
<organism evidence="1 2">
    <name type="scientific">Luteimonas aestuarii</name>
    <dbReference type="NCBI Taxonomy" id="453837"/>
    <lineage>
        <taxon>Bacteria</taxon>
        <taxon>Pseudomonadati</taxon>
        <taxon>Pseudomonadota</taxon>
        <taxon>Gammaproteobacteria</taxon>
        <taxon>Lysobacterales</taxon>
        <taxon>Lysobacteraceae</taxon>
        <taxon>Luteimonas</taxon>
    </lineage>
</organism>
<proteinExistence type="predicted"/>
<dbReference type="RefSeq" id="WP_133322229.1">
    <property type="nucleotide sequence ID" value="NZ_SMTF01000009.1"/>
</dbReference>
<keyword evidence="2" id="KW-1185">Reference proteome</keyword>
<name>A0A4R5TSJ9_9GAMM</name>
<dbReference type="Proteomes" id="UP000294796">
    <property type="component" value="Unassembled WGS sequence"/>
</dbReference>
<evidence type="ECO:0000313" key="1">
    <source>
        <dbReference type="EMBL" id="TDK23237.1"/>
    </source>
</evidence>
<dbReference type="AlphaFoldDB" id="A0A4R5TSJ9"/>
<gene>
    <name evidence="1" type="ORF">E2F46_11505</name>
</gene>
<dbReference type="PANTHER" id="PTHR43611:SF3">
    <property type="entry name" value="FLAVIN MONONUCLEOTIDE HYDROLASE 1, CHLOROPLATIC"/>
    <property type="match status" value="1"/>
</dbReference>
<dbReference type="PRINTS" id="PR00413">
    <property type="entry name" value="HADHALOGNASE"/>
</dbReference>
<dbReference type="Gene3D" id="3.40.50.1000">
    <property type="entry name" value="HAD superfamily/HAD-like"/>
    <property type="match status" value="1"/>
</dbReference>
<dbReference type="SFLD" id="SFLDS00003">
    <property type="entry name" value="Haloacid_Dehalogenase"/>
    <property type="match status" value="1"/>
</dbReference>
<dbReference type="PANTHER" id="PTHR43611">
    <property type="entry name" value="ALPHA-D-GLUCOSE 1-PHOSPHATE PHOSPHATASE"/>
    <property type="match status" value="1"/>
</dbReference>
<dbReference type="Pfam" id="PF00702">
    <property type="entry name" value="Hydrolase"/>
    <property type="match status" value="1"/>
</dbReference>
<keyword evidence="1" id="KW-0378">Hydrolase</keyword>
<dbReference type="InterPro" id="IPR023198">
    <property type="entry name" value="PGP-like_dom2"/>
</dbReference>
<dbReference type="SFLD" id="SFLDG01129">
    <property type="entry name" value="C1.5:_HAD__Beta-PGM__Phosphata"/>
    <property type="match status" value="1"/>
</dbReference>
<dbReference type="EMBL" id="SMTF01000009">
    <property type="protein sequence ID" value="TDK23237.1"/>
    <property type="molecule type" value="Genomic_DNA"/>
</dbReference>
<dbReference type="InterPro" id="IPR036412">
    <property type="entry name" value="HAD-like_sf"/>
</dbReference>
<evidence type="ECO:0000313" key="2">
    <source>
        <dbReference type="Proteomes" id="UP000294796"/>
    </source>
</evidence>
<accession>A0A4R5TSJ9</accession>
<comment type="caution">
    <text evidence="1">The sequence shown here is derived from an EMBL/GenBank/DDBJ whole genome shotgun (WGS) entry which is preliminary data.</text>
</comment>
<reference evidence="1 2" key="1">
    <citation type="submission" date="2019-03" db="EMBL/GenBank/DDBJ databases">
        <title>Luteimonas zhaokaii sp.nov., isolated from the rectal contents of Plateau pika in Yushu, Qinghai Province, China.</title>
        <authorList>
            <person name="Zhang G."/>
        </authorList>
    </citation>
    <scope>NUCLEOTIDE SEQUENCE [LARGE SCALE GENOMIC DNA]</scope>
    <source>
        <strain evidence="1 2">B9</strain>
    </source>
</reference>
<dbReference type="Gene3D" id="1.10.150.240">
    <property type="entry name" value="Putative phosphatase, domain 2"/>
    <property type="match status" value="1"/>
</dbReference>
<dbReference type="NCBIfam" id="TIGR01509">
    <property type="entry name" value="HAD-SF-IA-v3"/>
    <property type="match status" value="1"/>
</dbReference>
<dbReference type="GO" id="GO:0016787">
    <property type="term" value="F:hydrolase activity"/>
    <property type="evidence" value="ECO:0007669"/>
    <property type="project" value="UniProtKB-KW"/>
</dbReference>
<dbReference type="OrthoDB" id="9797415at2"/>
<dbReference type="InterPro" id="IPR006439">
    <property type="entry name" value="HAD-SF_hydro_IA"/>
</dbReference>
<protein>
    <submittedName>
        <fullName evidence="1">Hydrolase</fullName>
    </submittedName>
</protein>
<dbReference type="InterPro" id="IPR023214">
    <property type="entry name" value="HAD_sf"/>
</dbReference>